<evidence type="ECO:0000313" key="1">
    <source>
        <dbReference type="EMBL" id="KAK1123868.1"/>
    </source>
</evidence>
<dbReference type="EMBL" id="JAHYIQ010000020">
    <property type="protein sequence ID" value="KAK1123868.1"/>
    <property type="molecule type" value="Genomic_DNA"/>
</dbReference>
<reference evidence="1" key="1">
    <citation type="submission" date="2021-10" db="EMBL/GenBank/DDBJ databases">
        <title>Melipona bicolor Genome sequencing and assembly.</title>
        <authorList>
            <person name="Araujo N.S."/>
            <person name="Arias M.C."/>
        </authorList>
    </citation>
    <scope>NUCLEOTIDE SEQUENCE</scope>
    <source>
        <strain evidence="1">USP_2M_L1-L4_2017</strain>
        <tissue evidence="1">Whole body</tissue>
    </source>
</reference>
<keyword evidence="2" id="KW-1185">Reference proteome</keyword>
<proteinExistence type="predicted"/>
<sequence length="115" mass="12734">MFAGNPEFQPYQLVEVAERAVVKVTPILAVVQGLEESERPAPWLVCSRPDSAPQVGAISKRGLRVAIQHERPVEQVTLPLEPVFRRLECVQVVDLQERVAVDSIDCVVPKVEGSH</sequence>
<comment type="caution">
    <text evidence="1">The sequence shown here is derived from an EMBL/GenBank/DDBJ whole genome shotgun (WGS) entry which is preliminary data.</text>
</comment>
<accession>A0AA40FR80</accession>
<dbReference type="AlphaFoldDB" id="A0AA40FR80"/>
<dbReference type="Proteomes" id="UP001177670">
    <property type="component" value="Unassembled WGS sequence"/>
</dbReference>
<protein>
    <submittedName>
        <fullName evidence="1">Uncharacterized protein</fullName>
    </submittedName>
</protein>
<organism evidence="1 2">
    <name type="scientific">Melipona bicolor</name>
    <dbReference type="NCBI Taxonomy" id="60889"/>
    <lineage>
        <taxon>Eukaryota</taxon>
        <taxon>Metazoa</taxon>
        <taxon>Ecdysozoa</taxon>
        <taxon>Arthropoda</taxon>
        <taxon>Hexapoda</taxon>
        <taxon>Insecta</taxon>
        <taxon>Pterygota</taxon>
        <taxon>Neoptera</taxon>
        <taxon>Endopterygota</taxon>
        <taxon>Hymenoptera</taxon>
        <taxon>Apocrita</taxon>
        <taxon>Aculeata</taxon>
        <taxon>Apoidea</taxon>
        <taxon>Anthophila</taxon>
        <taxon>Apidae</taxon>
        <taxon>Melipona</taxon>
    </lineage>
</organism>
<name>A0AA40FR80_9HYME</name>
<evidence type="ECO:0000313" key="2">
    <source>
        <dbReference type="Proteomes" id="UP001177670"/>
    </source>
</evidence>
<gene>
    <name evidence="1" type="ORF">K0M31_008553</name>
</gene>